<reference evidence="1 2" key="1">
    <citation type="submission" date="2021-11" db="EMBL/GenBank/DDBJ databases">
        <authorList>
            <person name="Depoorter E."/>
        </authorList>
    </citation>
    <scope>NUCLEOTIDE SEQUENCE [LARGE SCALE GENOMIC DNA]</scope>
    <source>
        <strain evidence="1 2">LMG 24286</strain>
    </source>
</reference>
<accession>A0ABN8BLL4</accession>
<proteinExistence type="predicted"/>
<dbReference type="Proteomes" id="UP000789719">
    <property type="component" value="Unassembled WGS sequence"/>
</dbReference>
<protein>
    <submittedName>
        <fullName evidence="1">Uncharacterized protein</fullName>
    </submittedName>
</protein>
<evidence type="ECO:0000313" key="2">
    <source>
        <dbReference type="Proteomes" id="UP000789719"/>
    </source>
</evidence>
<dbReference type="EMBL" id="CAKKNT010000001">
    <property type="protein sequence ID" value="CAH0417738.1"/>
    <property type="molecule type" value="Genomic_DNA"/>
</dbReference>
<comment type="caution">
    <text evidence="1">The sequence shown here is derived from an EMBL/GenBank/DDBJ whole genome shotgun (WGS) entry which is preliminary data.</text>
</comment>
<evidence type="ECO:0000313" key="1">
    <source>
        <dbReference type="EMBL" id="CAH0417738.1"/>
    </source>
</evidence>
<name>A0ABN8BLL4_9LACO</name>
<organism evidence="1 2">
    <name type="scientific">Periweissella ghanensis</name>
    <dbReference type="NCBI Taxonomy" id="467997"/>
    <lineage>
        <taxon>Bacteria</taxon>
        <taxon>Bacillati</taxon>
        <taxon>Bacillota</taxon>
        <taxon>Bacilli</taxon>
        <taxon>Lactobacillales</taxon>
        <taxon>Lactobacillaceae</taxon>
        <taxon>Periweissella</taxon>
    </lineage>
</organism>
<dbReference type="RefSeq" id="WP_230097867.1">
    <property type="nucleotide sequence ID" value="NZ_CAKKNT010000001.1"/>
</dbReference>
<keyword evidence="2" id="KW-1185">Reference proteome</keyword>
<sequence length="177" mass="20640">MTLSSVQKAQIILQGDLTAQSITRKVAITTNVINQIRNLTMPFEHLTLTEIEQLAAYFDIYGPSTESFTDQRLFLISYVMSRSYFYNGELEIIVRDNDHRPRIFAVIITNPIQFIDSIITHHPFYQLLTEFAELPRLAFQRQLKRHFICNIHLLVQAPCQGYQLRHQTLDITKKSVK</sequence>
<gene>
    <name evidence="1" type="ORF">WGH24286_00150</name>
</gene>